<gene>
    <name evidence="4" type="ORF">SAMN05444374_11544</name>
</gene>
<proteinExistence type="predicted"/>
<accession>A0A1I0U8J1</accession>
<evidence type="ECO:0000313" key="5">
    <source>
        <dbReference type="Proteomes" id="UP000182054"/>
    </source>
</evidence>
<dbReference type="GeneID" id="85487204"/>
<dbReference type="Pfam" id="PF00005">
    <property type="entry name" value="ABC_tran"/>
    <property type="match status" value="1"/>
</dbReference>
<dbReference type="OrthoDB" id="9804819at2"/>
<keyword evidence="1" id="KW-0547">Nucleotide-binding</keyword>
<protein>
    <submittedName>
        <fullName evidence="4">ABC-2 type transport system ATP-binding protein</fullName>
    </submittedName>
</protein>
<dbReference type="RefSeq" id="WP_068364538.1">
    <property type="nucleotide sequence ID" value="NZ_FOJN01000015.1"/>
</dbReference>
<dbReference type="SMART" id="SM00382">
    <property type="entry name" value="AAA"/>
    <property type="match status" value="1"/>
</dbReference>
<dbReference type="PANTHER" id="PTHR43158:SF5">
    <property type="entry name" value="ABC TRANSPORTER, ATP-BINDING PROTEIN"/>
    <property type="match status" value="1"/>
</dbReference>
<dbReference type="InterPro" id="IPR003593">
    <property type="entry name" value="AAA+_ATPase"/>
</dbReference>
<dbReference type="GO" id="GO:0016887">
    <property type="term" value="F:ATP hydrolysis activity"/>
    <property type="evidence" value="ECO:0007669"/>
    <property type="project" value="InterPro"/>
</dbReference>
<evidence type="ECO:0000259" key="3">
    <source>
        <dbReference type="PROSITE" id="PS50893"/>
    </source>
</evidence>
<dbReference type="Proteomes" id="UP000182054">
    <property type="component" value="Unassembled WGS sequence"/>
</dbReference>
<organism evidence="4 5">
    <name type="scientific">Rhodococcoides kroppenstedtii</name>
    <dbReference type="NCBI Taxonomy" id="293050"/>
    <lineage>
        <taxon>Bacteria</taxon>
        <taxon>Bacillati</taxon>
        <taxon>Actinomycetota</taxon>
        <taxon>Actinomycetes</taxon>
        <taxon>Mycobacteriales</taxon>
        <taxon>Nocardiaceae</taxon>
        <taxon>Rhodococcoides</taxon>
    </lineage>
</organism>
<dbReference type="InterPro" id="IPR003439">
    <property type="entry name" value="ABC_transporter-like_ATP-bd"/>
</dbReference>
<dbReference type="InterPro" id="IPR027417">
    <property type="entry name" value="P-loop_NTPase"/>
</dbReference>
<sequence>MSAPVVSVRNLRKSFRDVGSRRNIDALVDVSFDVHEHGIHGLLGRNGAGKTTLLQILTGQQWADDGEVSVFGGSPFENATVLRDVCFVKESQRYPDDFRVSQVLDAAAAILPRWDEALARDLMADFDLPRRRKVKKLSRGMTSALGVVVGLASRAPLTLFDEPYLGLDAVSRQLFYDRLLADYAEHPRTVVLSTHLIDEVADLVDRVVVVDGGRVVVDDDAEQLRGRAVTVSGNADGVADFTIEHTVLQHESMGSMARTTIDGPLSPESLAAARAAGLHVDSVSLQQFVVASTTRRKVSS</sequence>
<dbReference type="SUPFAM" id="SSF52540">
    <property type="entry name" value="P-loop containing nucleoside triphosphate hydrolases"/>
    <property type="match status" value="1"/>
</dbReference>
<evidence type="ECO:0000256" key="1">
    <source>
        <dbReference type="ARBA" id="ARBA00022741"/>
    </source>
</evidence>
<dbReference type="PROSITE" id="PS50893">
    <property type="entry name" value="ABC_TRANSPORTER_2"/>
    <property type="match status" value="1"/>
</dbReference>
<name>A0A1I0U8J1_9NOCA</name>
<evidence type="ECO:0000313" key="4">
    <source>
        <dbReference type="EMBL" id="SFA60361.1"/>
    </source>
</evidence>
<dbReference type="GO" id="GO:0005524">
    <property type="term" value="F:ATP binding"/>
    <property type="evidence" value="ECO:0007669"/>
    <property type="project" value="UniProtKB-KW"/>
</dbReference>
<reference evidence="4 5" key="1">
    <citation type="submission" date="2016-10" db="EMBL/GenBank/DDBJ databases">
        <authorList>
            <person name="de Groot N.N."/>
        </authorList>
    </citation>
    <scope>NUCLEOTIDE SEQUENCE [LARGE SCALE GENOMIC DNA]</scope>
    <source>
        <strain evidence="4 5">DSM 44908</strain>
    </source>
</reference>
<dbReference type="PANTHER" id="PTHR43158">
    <property type="entry name" value="SKFA PEPTIDE EXPORT ATP-BINDING PROTEIN SKFE"/>
    <property type="match status" value="1"/>
</dbReference>
<keyword evidence="2 4" id="KW-0067">ATP-binding</keyword>
<dbReference type="Gene3D" id="3.40.50.300">
    <property type="entry name" value="P-loop containing nucleotide triphosphate hydrolases"/>
    <property type="match status" value="1"/>
</dbReference>
<feature type="domain" description="ABC transporter" evidence="3">
    <location>
        <begin position="6"/>
        <end position="237"/>
    </location>
</feature>
<dbReference type="AlphaFoldDB" id="A0A1I0U8J1"/>
<dbReference type="CDD" id="cd03230">
    <property type="entry name" value="ABC_DR_subfamily_A"/>
    <property type="match status" value="1"/>
</dbReference>
<dbReference type="EMBL" id="FOJN01000015">
    <property type="protein sequence ID" value="SFA60361.1"/>
    <property type="molecule type" value="Genomic_DNA"/>
</dbReference>
<evidence type="ECO:0000256" key="2">
    <source>
        <dbReference type="ARBA" id="ARBA00022840"/>
    </source>
</evidence>